<keyword evidence="3" id="KW-1185">Reference proteome</keyword>
<dbReference type="SUPFAM" id="SSF88874">
    <property type="entry name" value="Receptor-binding domain of short tail fibre protein gp12"/>
    <property type="match status" value="1"/>
</dbReference>
<reference evidence="2" key="2">
    <citation type="submission" date="2023-01" db="EMBL/GenBank/DDBJ databases">
        <authorList>
            <person name="Sun Q."/>
            <person name="Evtushenko L."/>
        </authorList>
    </citation>
    <scope>NUCLEOTIDE SEQUENCE</scope>
    <source>
        <strain evidence="2">VKM B-2484</strain>
    </source>
</reference>
<dbReference type="AlphaFoldDB" id="A0A9W6J5S3"/>
<dbReference type="EMBL" id="BSFJ01000005">
    <property type="protein sequence ID" value="GLK71370.1"/>
    <property type="molecule type" value="Genomic_DNA"/>
</dbReference>
<feature type="domain" description="Phage tail collar" evidence="1">
    <location>
        <begin position="6"/>
        <end position="61"/>
    </location>
</feature>
<comment type="caution">
    <text evidence="2">The sequence shown here is derived from an EMBL/GenBank/DDBJ whole genome shotgun (WGS) entry which is preliminary data.</text>
</comment>
<dbReference type="InterPro" id="IPR037053">
    <property type="entry name" value="Phage_tail_collar_dom_sf"/>
</dbReference>
<dbReference type="Gene3D" id="3.90.1340.10">
    <property type="entry name" value="Phage tail collar domain"/>
    <property type="match status" value="1"/>
</dbReference>
<organism evidence="2 3">
    <name type="scientific">Ancylobacter dichloromethanicus</name>
    <dbReference type="NCBI Taxonomy" id="518825"/>
    <lineage>
        <taxon>Bacteria</taxon>
        <taxon>Pseudomonadati</taxon>
        <taxon>Pseudomonadota</taxon>
        <taxon>Alphaproteobacteria</taxon>
        <taxon>Hyphomicrobiales</taxon>
        <taxon>Xanthobacteraceae</taxon>
        <taxon>Ancylobacter</taxon>
    </lineage>
</organism>
<proteinExistence type="predicted"/>
<evidence type="ECO:0000313" key="2">
    <source>
        <dbReference type="EMBL" id="GLK71370.1"/>
    </source>
</evidence>
<dbReference type="Pfam" id="PF07484">
    <property type="entry name" value="Collar"/>
    <property type="match status" value="1"/>
</dbReference>
<accession>A0A9W6J5S3</accession>
<evidence type="ECO:0000313" key="3">
    <source>
        <dbReference type="Proteomes" id="UP001143370"/>
    </source>
</evidence>
<dbReference type="RefSeq" id="WP_213372526.1">
    <property type="nucleotide sequence ID" value="NZ_BSFJ01000005.1"/>
</dbReference>
<sequence>MDPFIGEIRIFPWNYAPVGWADCDGQFLPQSIYQPLFAIIGYTYGKRGNDFALPNLSGRAPLGAVEENTQPNLHRVPVGTSSGAAAVKLGELTTPGHRHRLATHNADRTKLTSTPSPSAYVGRYLLDSPPSIVESFLPGTQPQDATLSSGSIAAAGGDQPHENRQPYLALRFCIALEGLWPERP</sequence>
<evidence type="ECO:0000259" key="1">
    <source>
        <dbReference type="Pfam" id="PF07484"/>
    </source>
</evidence>
<name>A0A9W6J5S3_9HYPH</name>
<protein>
    <submittedName>
        <fullName evidence="2">Tail protein</fullName>
    </submittedName>
</protein>
<dbReference type="Proteomes" id="UP001143370">
    <property type="component" value="Unassembled WGS sequence"/>
</dbReference>
<reference evidence="2" key="1">
    <citation type="journal article" date="2014" name="Int. J. Syst. Evol. Microbiol.">
        <title>Complete genome sequence of Corynebacterium casei LMG S-19264T (=DSM 44701T), isolated from a smear-ripened cheese.</title>
        <authorList>
            <consortium name="US DOE Joint Genome Institute (JGI-PGF)"/>
            <person name="Walter F."/>
            <person name="Albersmeier A."/>
            <person name="Kalinowski J."/>
            <person name="Ruckert C."/>
        </authorList>
    </citation>
    <scope>NUCLEOTIDE SEQUENCE</scope>
    <source>
        <strain evidence="2">VKM B-2484</strain>
    </source>
</reference>
<dbReference type="InterPro" id="IPR011083">
    <property type="entry name" value="Phage_tail_collar_dom"/>
</dbReference>
<gene>
    <name evidence="2" type="ORF">GCM10017643_14850</name>
</gene>